<reference evidence="1 2" key="1">
    <citation type="submission" date="2020-04" db="EMBL/GenBank/DDBJ databases">
        <authorList>
            <person name="De Canck E."/>
        </authorList>
    </citation>
    <scope>NUCLEOTIDE SEQUENCE [LARGE SCALE GENOMIC DNA]</scope>
    <source>
        <strain evidence="1 2">LMG 28138</strain>
    </source>
</reference>
<sequence>MQALIDMAHVICPYANTTRPVSPMRSVVTTID</sequence>
<evidence type="ECO:0000313" key="2">
    <source>
        <dbReference type="Proteomes" id="UP000494115"/>
    </source>
</evidence>
<protein>
    <submittedName>
        <fullName evidence="1">Uncharacterized protein</fullName>
    </submittedName>
</protein>
<dbReference type="EMBL" id="CADIKM010000001">
    <property type="protein sequence ID" value="CAB3775987.1"/>
    <property type="molecule type" value="Genomic_DNA"/>
</dbReference>
<organism evidence="1 2">
    <name type="scientific">Pararobbsia alpina</name>
    <dbReference type="NCBI Taxonomy" id="621374"/>
    <lineage>
        <taxon>Bacteria</taxon>
        <taxon>Pseudomonadati</taxon>
        <taxon>Pseudomonadota</taxon>
        <taxon>Betaproteobacteria</taxon>
        <taxon>Burkholderiales</taxon>
        <taxon>Burkholderiaceae</taxon>
        <taxon>Pararobbsia</taxon>
    </lineage>
</organism>
<name>A0A6S7AUF9_9BURK</name>
<dbReference type="AlphaFoldDB" id="A0A6S7AUF9"/>
<evidence type="ECO:0000313" key="1">
    <source>
        <dbReference type="EMBL" id="CAB3775987.1"/>
    </source>
</evidence>
<dbReference type="Proteomes" id="UP000494115">
    <property type="component" value="Unassembled WGS sequence"/>
</dbReference>
<accession>A0A6S7AUF9</accession>
<gene>
    <name evidence="1" type="ORF">LMG28138_00057</name>
</gene>
<proteinExistence type="predicted"/>
<keyword evidence="2" id="KW-1185">Reference proteome</keyword>